<evidence type="ECO:0000313" key="4">
    <source>
        <dbReference type="Proteomes" id="UP000553632"/>
    </source>
</evidence>
<dbReference type="Proteomes" id="UP000553632">
    <property type="component" value="Unassembled WGS sequence"/>
</dbReference>
<dbReference type="EMBL" id="JABANO010004306">
    <property type="protein sequence ID" value="KAF4755393.1"/>
    <property type="molecule type" value="Genomic_DNA"/>
</dbReference>
<keyword evidence="4" id="KW-1185">Reference proteome</keyword>
<sequence length="323" mass="36499">MEQTSRMDRGLWTSSRKRPTRSTKKTKEEDGSEPTSSFALASVGMASAPGRLVMKDLFKSASTCYMEYKPQDIPFEVLVLKMHPPAGEGGSSFRLSVRVTGSSSPMAEYISYGDGTWEFRFDEGDEKLHWSKGEERSVHEKMGKMNPFYLLLSNIRSEFNMEDPPCDKIADYIEQNPMPGYEPGPKWLGRFMIDEAVPEYHLSPDRVNTSVNIWLVPERLLETREVRSSGGVLSVPERPLHSEWDYLSSGDSTQLMGHVRYDIIDAERVMMALLEEAHKIKASRDNPRTMTKALAAPSSRNRLPISINKAQVSNLEKQLDGNV</sequence>
<feature type="compositionally biased region" description="Basic residues" evidence="1">
    <location>
        <begin position="15"/>
        <end position="24"/>
    </location>
</feature>
<gene>
    <name evidence="2" type="ORF">FOZ62_026370</name>
    <name evidence="3" type="ORF">FOZ63_005115</name>
</gene>
<evidence type="ECO:0000313" key="3">
    <source>
        <dbReference type="EMBL" id="KAF4755393.1"/>
    </source>
</evidence>
<evidence type="ECO:0000256" key="1">
    <source>
        <dbReference type="SAM" id="MobiDB-lite"/>
    </source>
</evidence>
<proteinExistence type="predicted"/>
<feature type="region of interest" description="Disordered" evidence="1">
    <location>
        <begin position="1"/>
        <end position="36"/>
    </location>
</feature>
<dbReference type="EMBL" id="JABANM010000889">
    <property type="protein sequence ID" value="KAF4755202.1"/>
    <property type="molecule type" value="Genomic_DNA"/>
</dbReference>
<name>A0A7J6UE42_PEROL</name>
<evidence type="ECO:0000313" key="5">
    <source>
        <dbReference type="Proteomes" id="UP000574390"/>
    </source>
</evidence>
<dbReference type="AlphaFoldDB" id="A0A7J6UE42"/>
<accession>A0A7J6UE42</accession>
<dbReference type="Proteomes" id="UP000574390">
    <property type="component" value="Unassembled WGS sequence"/>
</dbReference>
<protein>
    <submittedName>
        <fullName evidence="3">Uncharacterized protein</fullName>
    </submittedName>
</protein>
<evidence type="ECO:0000313" key="2">
    <source>
        <dbReference type="EMBL" id="KAF4755202.1"/>
    </source>
</evidence>
<comment type="caution">
    <text evidence="3">The sequence shown here is derived from an EMBL/GenBank/DDBJ whole genome shotgun (WGS) entry which is preliminary data.</text>
</comment>
<organism evidence="3 4">
    <name type="scientific">Perkinsus olseni</name>
    <name type="common">Perkinsus atlanticus</name>
    <dbReference type="NCBI Taxonomy" id="32597"/>
    <lineage>
        <taxon>Eukaryota</taxon>
        <taxon>Sar</taxon>
        <taxon>Alveolata</taxon>
        <taxon>Perkinsozoa</taxon>
        <taxon>Perkinsea</taxon>
        <taxon>Perkinsida</taxon>
        <taxon>Perkinsidae</taxon>
        <taxon>Perkinsus</taxon>
    </lineage>
</organism>
<reference evidence="4 5" key="1">
    <citation type="submission" date="2020-04" db="EMBL/GenBank/DDBJ databases">
        <title>Perkinsus olseni comparative genomics.</title>
        <authorList>
            <person name="Bogema D.R."/>
        </authorList>
    </citation>
    <scope>NUCLEOTIDE SEQUENCE [LARGE SCALE GENOMIC DNA]</scope>
    <source>
        <strain evidence="2">ATCC PRA-205</strain>
        <strain evidence="3 4">ATCC PRA-207</strain>
    </source>
</reference>